<protein>
    <recommendedName>
        <fullName evidence="4">Glycosyltransferase RgtA/B/C/D-like domain-containing protein</fullName>
    </recommendedName>
</protein>
<keyword evidence="1" id="KW-0812">Transmembrane</keyword>
<sequence length="494" mass="57883">MKKYWWFILAFFFFTLLFSLKIDLFTADLGRHIKNGEFVFKNPAVLSQNFYSYTNTNYPFLNHHWGSGVVFYLINRIFGFKGSGVFYAAISALTTIVFFLSAKKNANLFIAGLALVLALPLLLYRGEVRPEAFSYLFCGVFYSLLKTKKKYFLLPAVMLFWVNLHVYFFLGFFLIGLFILEDIFKKEFADLKKLLTIAVLCLLASLVNPAGIKGLLYPLHIFDQYGYRLLENQSIFFLKRILGDYPVGIYFFIGFLIFVVSFLYSIFKTWKINLSNFILSLFVSCLALKAVRNFSLFGFFLIPLMSENLKELKLSKKESINNFLFLILSSLLVPTLFLIKPKFWFSKNFGFGLKNNNLQAADFFQKNNLKGPIFNNYDIGGYLIYFLFPQEKVFVDNRPEAYPVEFFTKTYVPMQENEDIWQKQSEKYAFNAIFFYYRDLTPWAQTFLLNRIADENWVPVYVDQSAIILVKNNELNKDLIKKYRIPSEMFSMKK</sequence>
<comment type="caution">
    <text evidence="2">The sequence shown here is derived from an EMBL/GenBank/DDBJ whole genome shotgun (WGS) entry which is preliminary data.</text>
</comment>
<keyword evidence="1" id="KW-1133">Transmembrane helix</keyword>
<feature type="transmembrane region" description="Helical" evidence="1">
    <location>
        <begin position="279"/>
        <end position="302"/>
    </location>
</feature>
<evidence type="ECO:0000313" key="2">
    <source>
        <dbReference type="EMBL" id="PIS14383.1"/>
    </source>
</evidence>
<name>A0A2H0WP17_9BACT</name>
<feature type="transmembrane region" description="Helical" evidence="1">
    <location>
        <begin position="152"/>
        <end position="179"/>
    </location>
</feature>
<gene>
    <name evidence="2" type="ORF">COT64_02910</name>
</gene>
<accession>A0A2H0WP17</accession>
<feature type="transmembrane region" description="Helical" evidence="1">
    <location>
        <begin position="108"/>
        <end position="126"/>
    </location>
</feature>
<evidence type="ECO:0000313" key="3">
    <source>
        <dbReference type="Proteomes" id="UP000230775"/>
    </source>
</evidence>
<reference evidence="3" key="1">
    <citation type="submission" date="2017-09" db="EMBL/GenBank/DDBJ databases">
        <title>Depth-based differentiation of microbial function through sediment-hosted aquifers and enrichment of novel symbionts in the deep terrestrial subsurface.</title>
        <authorList>
            <person name="Probst A.J."/>
            <person name="Ladd B."/>
            <person name="Jarett J.K."/>
            <person name="Geller-Mcgrath D.E."/>
            <person name="Sieber C.M.K."/>
            <person name="Emerson J.B."/>
            <person name="Anantharaman K."/>
            <person name="Thomas B.C."/>
            <person name="Malmstrom R."/>
            <person name="Stieglmeier M."/>
            <person name="Klingl A."/>
            <person name="Woyke T."/>
            <person name="Ryan C.M."/>
            <person name="Banfield J.F."/>
        </authorList>
    </citation>
    <scope>NUCLEOTIDE SEQUENCE [LARGE SCALE GENOMIC DNA]</scope>
</reference>
<evidence type="ECO:0008006" key="4">
    <source>
        <dbReference type="Google" id="ProtNLM"/>
    </source>
</evidence>
<organism evidence="2 3">
    <name type="scientific">Candidatus Shapirobacteria bacterium CG09_land_8_20_14_0_10_39_12</name>
    <dbReference type="NCBI Taxonomy" id="1974885"/>
    <lineage>
        <taxon>Bacteria</taxon>
        <taxon>Candidatus Shapironibacteriota</taxon>
    </lineage>
</organism>
<proteinExistence type="predicted"/>
<feature type="transmembrane region" description="Helical" evidence="1">
    <location>
        <begin position="322"/>
        <end position="339"/>
    </location>
</feature>
<feature type="transmembrane region" description="Helical" evidence="1">
    <location>
        <begin position="247"/>
        <end position="267"/>
    </location>
</feature>
<dbReference type="Proteomes" id="UP000230775">
    <property type="component" value="Unassembled WGS sequence"/>
</dbReference>
<dbReference type="EMBL" id="PEZI01000061">
    <property type="protein sequence ID" value="PIS14383.1"/>
    <property type="molecule type" value="Genomic_DNA"/>
</dbReference>
<keyword evidence="1" id="KW-0472">Membrane</keyword>
<feature type="transmembrane region" description="Helical" evidence="1">
    <location>
        <begin position="84"/>
        <end position="101"/>
    </location>
</feature>
<dbReference type="AlphaFoldDB" id="A0A2H0WP17"/>
<evidence type="ECO:0000256" key="1">
    <source>
        <dbReference type="SAM" id="Phobius"/>
    </source>
</evidence>
<feature type="transmembrane region" description="Helical" evidence="1">
    <location>
        <begin position="191"/>
        <end position="212"/>
    </location>
</feature>